<organism evidence="1 2">
    <name type="scientific">Sulfitobacter guttiformis</name>
    <dbReference type="NCBI Taxonomy" id="74349"/>
    <lineage>
        <taxon>Bacteria</taxon>
        <taxon>Pseudomonadati</taxon>
        <taxon>Pseudomonadota</taxon>
        <taxon>Alphaproteobacteria</taxon>
        <taxon>Rhodobacterales</taxon>
        <taxon>Roseobacteraceae</taxon>
        <taxon>Sulfitobacter</taxon>
    </lineage>
</organism>
<gene>
    <name evidence="1" type="ORF">C8N30_3288</name>
</gene>
<keyword evidence="2" id="KW-1185">Reference proteome</keyword>
<name>A0A420DIY6_9RHOB</name>
<dbReference type="STRING" id="1443111.Z949_1209"/>
<comment type="caution">
    <text evidence="1">The sequence shown here is derived from an EMBL/GenBank/DDBJ whole genome shotgun (WGS) entry which is preliminary data.</text>
</comment>
<sequence>MKLVLHVGVHFTEEDRMMKCLLRNADDFAAQGTVVPGHGKYRAILRDTLNAMASAPPSEVARDVLMDAFLDDSDAGRVILSDANFFRTPKTAVEEGIFYPAAAERMTSMATIFAQDDIEIFMGIRNPATLLPILHSKAKKPEPAAFWGGRDPRDILWSETIGQLRNAVPDIPITLWCNEDTPLIWAHIIRQMAGLPDDQKIIGGFDLLSSIMSAEGMTRFRAYLKDHPVMTEHQKRRAIAAFLDKYALDGEVEEELDMPGWTDEIVDEMSEIYDEDVAKIAAMPGVRVLMP</sequence>
<accession>A0A420DIY6</accession>
<reference evidence="1 2" key="1">
    <citation type="submission" date="2018-09" db="EMBL/GenBank/DDBJ databases">
        <title>Genomic Encyclopedia of Archaeal and Bacterial Type Strains, Phase II (KMG-II): from individual species to whole genera.</title>
        <authorList>
            <person name="Goeker M."/>
        </authorList>
    </citation>
    <scope>NUCLEOTIDE SEQUENCE [LARGE SCALE GENOMIC DNA]</scope>
    <source>
        <strain evidence="1 2">DSM 11458</strain>
    </source>
</reference>
<evidence type="ECO:0008006" key="3">
    <source>
        <dbReference type="Google" id="ProtNLM"/>
    </source>
</evidence>
<protein>
    <recommendedName>
        <fullName evidence="3">Sulfotransferase family protein</fullName>
    </recommendedName>
</protein>
<dbReference type="EMBL" id="RAQK01000002">
    <property type="protein sequence ID" value="RKE94178.1"/>
    <property type="molecule type" value="Genomic_DNA"/>
</dbReference>
<dbReference type="RefSeq" id="WP_025061790.1">
    <property type="nucleotide sequence ID" value="NZ_RAQK01000002.1"/>
</dbReference>
<dbReference type="Proteomes" id="UP000284407">
    <property type="component" value="Unassembled WGS sequence"/>
</dbReference>
<dbReference type="OrthoDB" id="7816979at2"/>
<dbReference type="AlphaFoldDB" id="A0A420DIY6"/>
<proteinExistence type="predicted"/>
<evidence type="ECO:0000313" key="2">
    <source>
        <dbReference type="Proteomes" id="UP000284407"/>
    </source>
</evidence>
<evidence type="ECO:0000313" key="1">
    <source>
        <dbReference type="EMBL" id="RKE94178.1"/>
    </source>
</evidence>